<dbReference type="EMBL" id="CT868607">
    <property type="protein sequence ID" value="CAK87138.1"/>
    <property type="molecule type" value="Genomic_DNA"/>
</dbReference>
<evidence type="ECO:0000313" key="2">
    <source>
        <dbReference type="Proteomes" id="UP000000600"/>
    </source>
</evidence>
<evidence type="ECO:0000313" key="1">
    <source>
        <dbReference type="EMBL" id="CAK87138.1"/>
    </source>
</evidence>
<gene>
    <name evidence="1" type="ORF">GSPATT00020791001</name>
</gene>
<organism evidence="1 2">
    <name type="scientific">Paramecium tetraurelia</name>
    <dbReference type="NCBI Taxonomy" id="5888"/>
    <lineage>
        <taxon>Eukaryota</taxon>
        <taxon>Sar</taxon>
        <taxon>Alveolata</taxon>
        <taxon>Ciliophora</taxon>
        <taxon>Intramacronucleata</taxon>
        <taxon>Oligohymenophorea</taxon>
        <taxon>Peniculida</taxon>
        <taxon>Parameciidae</taxon>
        <taxon>Paramecium</taxon>
    </lineage>
</organism>
<accession>A0DVS1</accession>
<dbReference type="AlphaFoldDB" id="A0DVS1"/>
<keyword evidence="2" id="KW-1185">Reference proteome</keyword>
<dbReference type="GeneID" id="5040320"/>
<dbReference type="Proteomes" id="UP000000600">
    <property type="component" value="Unassembled WGS sequence"/>
</dbReference>
<dbReference type="HOGENOM" id="CLU_1550520_0_0_1"/>
<proteinExistence type="predicted"/>
<name>A0DVS1_PARTE</name>
<dbReference type="InParanoid" id="A0DVS1"/>
<reference evidence="1 2" key="1">
    <citation type="journal article" date="2006" name="Nature">
        <title>Global trends of whole-genome duplications revealed by the ciliate Paramecium tetraurelia.</title>
        <authorList>
            <consortium name="Genoscope"/>
            <person name="Aury J.-M."/>
            <person name="Jaillon O."/>
            <person name="Duret L."/>
            <person name="Noel B."/>
            <person name="Jubin C."/>
            <person name="Porcel B.M."/>
            <person name="Segurens B."/>
            <person name="Daubin V."/>
            <person name="Anthouard V."/>
            <person name="Aiach N."/>
            <person name="Arnaiz O."/>
            <person name="Billaut A."/>
            <person name="Beisson J."/>
            <person name="Blanc I."/>
            <person name="Bouhouche K."/>
            <person name="Camara F."/>
            <person name="Duharcourt S."/>
            <person name="Guigo R."/>
            <person name="Gogendeau D."/>
            <person name="Katinka M."/>
            <person name="Keller A.-M."/>
            <person name="Kissmehl R."/>
            <person name="Klotz C."/>
            <person name="Koll F."/>
            <person name="Le Moue A."/>
            <person name="Lepere C."/>
            <person name="Malinsky S."/>
            <person name="Nowacki M."/>
            <person name="Nowak J.K."/>
            <person name="Plattner H."/>
            <person name="Poulain J."/>
            <person name="Ruiz F."/>
            <person name="Serrano V."/>
            <person name="Zagulski M."/>
            <person name="Dessen P."/>
            <person name="Betermier M."/>
            <person name="Weissenbach J."/>
            <person name="Scarpelli C."/>
            <person name="Schachter V."/>
            <person name="Sperling L."/>
            <person name="Meyer E."/>
            <person name="Cohen J."/>
            <person name="Wincker P."/>
        </authorList>
    </citation>
    <scope>NUCLEOTIDE SEQUENCE [LARGE SCALE GENOMIC DNA]</scope>
    <source>
        <strain evidence="1 2">Stock d4-2</strain>
    </source>
</reference>
<dbReference type="RefSeq" id="XP_001454535.1">
    <property type="nucleotide sequence ID" value="XM_001454498.1"/>
</dbReference>
<dbReference type="OrthoDB" id="10259789at2759"/>
<sequence>MNEVITLADNLNITDLDKPIILLLDFNMCVFDDILETQDLAQIKIRFEKVIDNINELSKQIKENKLPAQIPIFDWIDQVMQNNLLKNNEQLILPIYNALNQFKDIELDIDRQNLERDFYLIIKQTQLLNKKQKMQRTLQLNNLQAILGNFIHSKLGVAKYCTQQIAAVEFLIN</sequence>
<protein>
    <submittedName>
        <fullName evidence="1">Uncharacterized protein</fullName>
    </submittedName>
</protein>
<dbReference type="KEGG" id="ptm:GSPATT00020791001"/>